<dbReference type="PANTHER" id="PTHR45453:SF1">
    <property type="entry name" value="PHOSPHATE REGULON SENSOR PROTEIN PHOR"/>
    <property type="match status" value="1"/>
</dbReference>
<dbReference type="Gene3D" id="3.30.565.10">
    <property type="entry name" value="Histidine kinase-like ATPase, C-terminal domain"/>
    <property type="match status" value="1"/>
</dbReference>
<proteinExistence type="predicted"/>
<evidence type="ECO:0000256" key="6">
    <source>
        <dbReference type="ARBA" id="ARBA00022741"/>
    </source>
</evidence>
<keyword evidence="13" id="KW-1185">Reference proteome</keyword>
<dbReference type="InterPro" id="IPR003661">
    <property type="entry name" value="HisK_dim/P_dom"/>
</dbReference>
<dbReference type="EMBL" id="JAOQIO010000007">
    <property type="protein sequence ID" value="MCU6791030.1"/>
    <property type="molecule type" value="Genomic_DNA"/>
</dbReference>
<comment type="catalytic activity">
    <reaction evidence="1">
        <text>ATP + protein L-histidine = ADP + protein N-phospho-L-histidine.</text>
        <dbReference type="EC" id="2.7.13.3"/>
    </reaction>
</comment>
<dbReference type="Pfam" id="PF02518">
    <property type="entry name" value="HATPase_c"/>
    <property type="match status" value="1"/>
</dbReference>
<gene>
    <name evidence="12" type="ORF">OB236_02700</name>
</gene>
<dbReference type="PRINTS" id="PR00344">
    <property type="entry name" value="BCTRLSENSOR"/>
</dbReference>
<keyword evidence="4" id="KW-0597">Phosphoprotein</keyword>
<keyword evidence="6" id="KW-0547">Nucleotide-binding</keyword>
<evidence type="ECO:0000256" key="1">
    <source>
        <dbReference type="ARBA" id="ARBA00000085"/>
    </source>
</evidence>
<dbReference type="InterPro" id="IPR004358">
    <property type="entry name" value="Sig_transdc_His_kin-like_C"/>
</dbReference>
<keyword evidence="7 12" id="KW-0418">Kinase</keyword>
<feature type="transmembrane region" description="Helical" evidence="10">
    <location>
        <begin position="194"/>
        <end position="216"/>
    </location>
</feature>
<evidence type="ECO:0000256" key="8">
    <source>
        <dbReference type="ARBA" id="ARBA00022840"/>
    </source>
</evidence>
<dbReference type="CDD" id="cd00082">
    <property type="entry name" value="HisKA"/>
    <property type="match status" value="1"/>
</dbReference>
<dbReference type="Proteomes" id="UP001652445">
    <property type="component" value="Unassembled WGS sequence"/>
</dbReference>
<dbReference type="SUPFAM" id="SSF55874">
    <property type="entry name" value="ATPase domain of HSP90 chaperone/DNA topoisomerase II/histidine kinase"/>
    <property type="match status" value="1"/>
</dbReference>
<evidence type="ECO:0000256" key="2">
    <source>
        <dbReference type="ARBA" id="ARBA00004370"/>
    </source>
</evidence>
<keyword evidence="8" id="KW-0067">ATP-binding</keyword>
<evidence type="ECO:0000259" key="11">
    <source>
        <dbReference type="PROSITE" id="PS50109"/>
    </source>
</evidence>
<keyword evidence="9" id="KW-0902">Two-component regulatory system</keyword>
<name>A0ABT2U8S0_9BACL</name>
<dbReference type="EC" id="2.7.13.3" evidence="3"/>
<dbReference type="InterPro" id="IPR050351">
    <property type="entry name" value="BphY/WalK/GraS-like"/>
</dbReference>
<evidence type="ECO:0000256" key="10">
    <source>
        <dbReference type="SAM" id="Phobius"/>
    </source>
</evidence>
<evidence type="ECO:0000313" key="13">
    <source>
        <dbReference type="Proteomes" id="UP001652445"/>
    </source>
</evidence>
<dbReference type="InterPro" id="IPR036890">
    <property type="entry name" value="HATPase_C_sf"/>
</dbReference>
<dbReference type="CDD" id="cd00075">
    <property type="entry name" value="HATPase"/>
    <property type="match status" value="1"/>
</dbReference>
<dbReference type="RefSeq" id="WP_262682592.1">
    <property type="nucleotide sequence ID" value="NZ_JAOQIO010000007.1"/>
</dbReference>
<evidence type="ECO:0000256" key="5">
    <source>
        <dbReference type="ARBA" id="ARBA00022679"/>
    </source>
</evidence>
<dbReference type="PROSITE" id="PS50109">
    <property type="entry name" value="HIS_KIN"/>
    <property type="match status" value="1"/>
</dbReference>
<keyword evidence="10" id="KW-0812">Transmembrane</keyword>
<evidence type="ECO:0000313" key="12">
    <source>
        <dbReference type="EMBL" id="MCU6791030.1"/>
    </source>
</evidence>
<organism evidence="12 13">
    <name type="scientific">Paenibacillus baimaensis</name>
    <dbReference type="NCBI Taxonomy" id="2982185"/>
    <lineage>
        <taxon>Bacteria</taxon>
        <taxon>Bacillati</taxon>
        <taxon>Bacillota</taxon>
        <taxon>Bacilli</taxon>
        <taxon>Bacillales</taxon>
        <taxon>Paenibacillaceae</taxon>
        <taxon>Paenibacillus</taxon>
    </lineage>
</organism>
<accession>A0ABT2U8S0</accession>
<keyword evidence="10" id="KW-1133">Transmembrane helix</keyword>
<dbReference type="GO" id="GO:0016301">
    <property type="term" value="F:kinase activity"/>
    <property type="evidence" value="ECO:0007669"/>
    <property type="project" value="UniProtKB-KW"/>
</dbReference>
<evidence type="ECO:0000256" key="9">
    <source>
        <dbReference type="ARBA" id="ARBA00023012"/>
    </source>
</evidence>
<protein>
    <recommendedName>
        <fullName evidence="3">histidine kinase</fullName>
        <ecNumber evidence="3">2.7.13.3</ecNumber>
    </recommendedName>
</protein>
<evidence type="ECO:0000256" key="4">
    <source>
        <dbReference type="ARBA" id="ARBA00022553"/>
    </source>
</evidence>
<dbReference type="SMART" id="SM00387">
    <property type="entry name" value="HATPase_c"/>
    <property type="match status" value="1"/>
</dbReference>
<dbReference type="InterPro" id="IPR005467">
    <property type="entry name" value="His_kinase_dom"/>
</dbReference>
<dbReference type="Pfam" id="PF00512">
    <property type="entry name" value="HisKA"/>
    <property type="match status" value="1"/>
</dbReference>
<evidence type="ECO:0000256" key="3">
    <source>
        <dbReference type="ARBA" id="ARBA00012438"/>
    </source>
</evidence>
<comment type="subcellular location">
    <subcellularLocation>
        <location evidence="2">Membrane</location>
    </subcellularLocation>
</comment>
<reference evidence="12 13" key="1">
    <citation type="submission" date="2022-09" db="EMBL/GenBank/DDBJ databases">
        <authorList>
            <person name="Han X.L."/>
            <person name="Wang Q."/>
            <person name="Lu T."/>
        </authorList>
    </citation>
    <scope>NUCLEOTIDE SEQUENCE [LARGE SCALE GENOMIC DNA]</scope>
    <source>
        <strain evidence="12 13">WQ 127069</strain>
    </source>
</reference>
<sequence length="466" mass="52886">MKLKLHHWRKRLFGDELFSRTQSMLTLQYSVLLSLFLLLFIIIVYSLLYFLIWSNQEEKLNKLLDAEIGALQGPLYVDILNGKFDKPGQRPFELSTDQAFYYVIDIVGDRVIGAELQKELSTQVLGLIQQGALRRPTLQKVELQAYKESLIHLRQPNDVQQSLPYLVGSRPLYRDSKLVGTLYVGKDISFQKQLFYWLLATLLGIAFLFLALVIVFSRWMSRQAMIPIRKAYERQQQFVADASHELRTPISVLLASIETLDMEDGSSDSSFRDWVFEGIKEEVHRMNRLASDLLLLARSDTGEVLIHNAWFDLADTAAQTVGRLNLLAEVQQVELKLNAPSVLRICLDQEKIIQLIVIFLENAIKYTLPGGIVTLTITYKTGSLKDTLLIEVYDTGVGIPEEELPRIFERFYRPDKSRSRQVGGHGLGLAIAKQIVEAYAGTINVESKPGVGSLFKAELPIVPLPM</sequence>
<keyword evidence="5" id="KW-0808">Transferase</keyword>
<feature type="transmembrane region" description="Helical" evidence="10">
    <location>
        <begin position="29"/>
        <end position="52"/>
    </location>
</feature>
<feature type="domain" description="Histidine kinase" evidence="11">
    <location>
        <begin position="241"/>
        <end position="463"/>
    </location>
</feature>
<dbReference type="Gene3D" id="1.10.287.130">
    <property type="match status" value="1"/>
</dbReference>
<dbReference type="PANTHER" id="PTHR45453">
    <property type="entry name" value="PHOSPHATE REGULON SENSOR PROTEIN PHOR"/>
    <property type="match status" value="1"/>
</dbReference>
<dbReference type="InterPro" id="IPR036097">
    <property type="entry name" value="HisK_dim/P_sf"/>
</dbReference>
<dbReference type="SUPFAM" id="SSF47384">
    <property type="entry name" value="Homodimeric domain of signal transducing histidine kinase"/>
    <property type="match status" value="1"/>
</dbReference>
<dbReference type="SMART" id="SM00388">
    <property type="entry name" value="HisKA"/>
    <property type="match status" value="1"/>
</dbReference>
<comment type="caution">
    <text evidence="12">The sequence shown here is derived from an EMBL/GenBank/DDBJ whole genome shotgun (WGS) entry which is preliminary data.</text>
</comment>
<keyword evidence="10" id="KW-0472">Membrane</keyword>
<dbReference type="InterPro" id="IPR003594">
    <property type="entry name" value="HATPase_dom"/>
</dbReference>
<evidence type="ECO:0000256" key="7">
    <source>
        <dbReference type="ARBA" id="ARBA00022777"/>
    </source>
</evidence>